<dbReference type="InterPro" id="IPR051312">
    <property type="entry name" value="Diverse_Substr_Oxidored"/>
</dbReference>
<reference evidence="7" key="1">
    <citation type="journal article" date="2019" name="Int. J. Syst. Evol. Microbiol.">
        <title>The Global Catalogue of Microorganisms (GCM) 10K type strain sequencing project: providing services to taxonomists for standard genome sequencing and annotation.</title>
        <authorList>
            <consortium name="The Broad Institute Genomics Platform"/>
            <consortium name="The Broad Institute Genome Sequencing Center for Infectious Disease"/>
            <person name="Wu L."/>
            <person name="Ma J."/>
        </authorList>
    </citation>
    <scope>NUCLEOTIDE SEQUENCE [LARGE SCALE GENOMIC DNA]</scope>
    <source>
        <strain evidence="7">JCM 12165</strain>
    </source>
</reference>
<organism evidence="6 7">
    <name type="scientific">Pseudonocardia aurantiaca</name>
    <dbReference type="NCBI Taxonomy" id="75290"/>
    <lineage>
        <taxon>Bacteria</taxon>
        <taxon>Bacillati</taxon>
        <taxon>Actinomycetota</taxon>
        <taxon>Actinomycetes</taxon>
        <taxon>Pseudonocardiales</taxon>
        <taxon>Pseudonocardiaceae</taxon>
        <taxon>Pseudonocardia</taxon>
    </lineage>
</organism>
<proteinExistence type="predicted"/>
<protein>
    <recommendedName>
        <fullName evidence="5">CO dehydrogenase flavoprotein C-terminal domain-containing protein</fullName>
    </recommendedName>
</protein>
<keyword evidence="7" id="KW-1185">Reference proteome</keyword>
<feature type="domain" description="CO dehydrogenase flavoprotein C-terminal" evidence="5">
    <location>
        <begin position="3"/>
        <end position="106"/>
    </location>
</feature>
<evidence type="ECO:0000313" key="6">
    <source>
        <dbReference type="EMBL" id="MFD1529730.1"/>
    </source>
</evidence>
<evidence type="ECO:0000256" key="3">
    <source>
        <dbReference type="ARBA" id="ARBA00023002"/>
    </source>
</evidence>
<feature type="signal peptide" evidence="4">
    <location>
        <begin position="1"/>
        <end position="22"/>
    </location>
</feature>
<dbReference type="InterPro" id="IPR005107">
    <property type="entry name" value="CO_DH_flav_C"/>
</dbReference>
<gene>
    <name evidence="6" type="ORF">ACFSCY_09785</name>
</gene>
<keyword evidence="3" id="KW-0560">Oxidoreductase</keyword>
<evidence type="ECO:0000313" key="7">
    <source>
        <dbReference type="Proteomes" id="UP001597145"/>
    </source>
</evidence>
<evidence type="ECO:0000256" key="4">
    <source>
        <dbReference type="SAM" id="SignalP"/>
    </source>
</evidence>
<dbReference type="EMBL" id="JBHUCP010000005">
    <property type="protein sequence ID" value="MFD1529730.1"/>
    <property type="molecule type" value="Genomic_DNA"/>
</dbReference>
<evidence type="ECO:0000256" key="1">
    <source>
        <dbReference type="ARBA" id="ARBA00022630"/>
    </source>
</evidence>
<feature type="chain" id="PRO_5047305380" description="CO dehydrogenase flavoprotein C-terminal domain-containing protein" evidence="4">
    <location>
        <begin position="23"/>
        <end position="116"/>
    </location>
</feature>
<dbReference type="Proteomes" id="UP001597145">
    <property type="component" value="Unassembled WGS sequence"/>
</dbReference>
<keyword evidence="2" id="KW-0274">FAD</keyword>
<accession>A0ABW4FHH2</accession>
<name>A0ABW4FHH2_9PSEU</name>
<dbReference type="SUPFAM" id="SSF55447">
    <property type="entry name" value="CO dehydrogenase flavoprotein C-terminal domain-like"/>
    <property type="match status" value="1"/>
</dbReference>
<dbReference type="PANTHER" id="PTHR42659">
    <property type="entry name" value="XANTHINE DEHYDROGENASE SUBUNIT C-RELATED"/>
    <property type="match status" value="1"/>
</dbReference>
<dbReference type="SMART" id="SM01092">
    <property type="entry name" value="CO_deh_flav_C"/>
    <property type="match status" value="1"/>
</dbReference>
<feature type="non-terminal residue" evidence="6">
    <location>
        <position position="1"/>
    </location>
</feature>
<evidence type="ECO:0000259" key="5">
    <source>
        <dbReference type="SMART" id="SM01092"/>
    </source>
</evidence>
<keyword evidence="1" id="KW-0285">Flavoprotein</keyword>
<dbReference type="InterPro" id="IPR036683">
    <property type="entry name" value="CO_DH_flav_C_dom_sf"/>
</dbReference>
<keyword evidence="4" id="KW-0732">Signal</keyword>
<sequence>QPSGLVVLGTTVVAGIATVAAAAAALALDGDTITEVGIGLTAVGARQFVAAEAEDALRGRRPTPEAFAAAGRIAAEHCSPADDQRGPADYKRHLAGELTRRALERAAARAVRRATR</sequence>
<comment type="caution">
    <text evidence="6">The sequence shown here is derived from an EMBL/GenBank/DDBJ whole genome shotgun (WGS) entry which is preliminary data.</text>
</comment>
<dbReference type="Pfam" id="PF03450">
    <property type="entry name" value="CO_deh_flav_C"/>
    <property type="match status" value="1"/>
</dbReference>
<dbReference type="Gene3D" id="3.30.390.50">
    <property type="entry name" value="CO dehydrogenase flavoprotein, C-terminal domain"/>
    <property type="match status" value="1"/>
</dbReference>
<dbReference type="PANTHER" id="PTHR42659:SF2">
    <property type="entry name" value="XANTHINE DEHYDROGENASE SUBUNIT C-RELATED"/>
    <property type="match status" value="1"/>
</dbReference>
<evidence type="ECO:0000256" key="2">
    <source>
        <dbReference type="ARBA" id="ARBA00022827"/>
    </source>
</evidence>